<dbReference type="Proteomes" id="UP000741863">
    <property type="component" value="Unassembled WGS sequence"/>
</dbReference>
<accession>A0ABS2PIU3</accession>
<gene>
    <name evidence="1" type="ORF">JOD17_004072</name>
</gene>
<protein>
    <submittedName>
        <fullName evidence="1">Uncharacterized protein</fullName>
    </submittedName>
</protein>
<evidence type="ECO:0000313" key="2">
    <source>
        <dbReference type="Proteomes" id="UP000741863"/>
    </source>
</evidence>
<comment type="caution">
    <text evidence="1">The sequence shown here is derived from an EMBL/GenBank/DDBJ whole genome shotgun (WGS) entry which is preliminary data.</text>
</comment>
<reference evidence="1 2" key="1">
    <citation type="submission" date="2021-01" db="EMBL/GenBank/DDBJ databases">
        <title>Genomic Encyclopedia of Type Strains, Phase IV (KMG-IV): sequencing the most valuable type-strain genomes for metagenomic binning, comparative biology and taxonomic classification.</title>
        <authorList>
            <person name="Goeker M."/>
        </authorList>
    </citation>
    <scope>NUCLEOTIDE SEQUENCE [LARGE SCALE GENOMIC DNA]</scope>
    <source>
        <strain evidence="1 2">DSM 25540</strain>
    </source>
</reference>
<name>A0ABS2PIU3_9BACL</name>
<proteinExistence type="predicted"/>
<organism evidence="1 2">
    <name type="scientific">Geomicrobium sediminis</name>
    <dbReference type="NCBI Taxonomy" id="1347788"/>
    <lineage>
        <taxon>Bacteria</taxon>
        <taxon>Bacillati</taxon>
        <taxon>Bacillota</taxon>
        <taxon>Bacilli</taxon>
        <taxon>Bacillales</taxon>
        <taxon>Geomicrobium</taxon>
    </lineage>
</organism>
<dbReference type="RefSeq" id="WP_204699690.1">
    <property type="nucleotide sequence ID" value="NZ_JAFBEC010000019.1"/>
</dbReference>
<evidence type="ECO:0000313" key="1">
    <source>
        <dbReference type="EMBL" id="MBM7634945.1"/>
    </source>
</evidence>
<sequence>MTIEQSKAFLKSIQSTNQGGLYKAPTPKIEKAVEAYQKTREIKDTSMGKTRILLDMYKESEGKINANGDLSEEGRRKKISELKQELSGQFLKQARKDKKEVMAKHAEIHDLSRQILVQKPSKPDDTTLELHNQKLEKIKRDAKFSSAQAVIQRLKEFSRDITDPYLAQDALEQADAVVSSINLDPANRVEVGKIYHGLESISHTEDKQKAEELLQFIGSPGNNPRMYGSIEENALTQQFGHGLVAELNKPVSHEGDQ</sequence>
<dbReference type="EMBL" id="JAFBEC010000019">
    <property type="protein sequence ID" value="MBM7634945.1"/>
    <property type="molecule type" value="Genomic_DNA"/>
</dbReference>
<keyword evidence="2" id="KW-1185">Reference proteome</keyword>